<proteinExistence type="predicted"/>
<evidence type="ECO:0000313" key="2">
    <source>
        <dbReference type="Proteomes" id="UP000789920"/>
    </source>
</evidence>
<gene>
    <name evidence="1" type="ORF">RPERSI_LOCUS33956</name>
</gene>
<protein>
    <submittedName>
        <fullName evidence="1">18892_t:CDS:1</fullName>
    </submittedName>
</protein>
<comment type="caution">
    <text evidence="1">The sequence shown here is derived from an EMBL/GenBank/DDBJ whole genome shotgun (WGS) entry which is preliminary data.</text>
</comment>
<name>A0ACA9SQ53_9GLOM</name>
<dbReference type="EMBL" id="CAJVQC010149623">
    <property type="protein sequence ID" value="CAG8846076.1"/>
    <property type="molecule type" value="Genomic_DNA"/>
</dbReference>
<feature type="non-terminal residue" evidence="1">
    <location>
        <position position="1"/>
    </location>
</feature>
<reference evidence="1" key="1">
    <citation type="submission" date="2021-06" db="EMBL/GenBank/DDBJ databases">
        <authorList>
            <person name="Kallberg Y."/>
            <person name="Tangrot J."/>
            <person name="Rosling A."/>
        </authorList>
    </citation>
    <scope>NUCLEOTIDE SEQUENCE</scope>
    <source>
        <strain evidence="1">MA461A</strain>
    </source>
</reference>
<accession>A0ACA9SQ53</accession>
<evidence type="ECO:0000313" key="1">
    <source>
        <dbReference type="EMBL" id="CAG8846076.1"/>
    </source>
</evidence>
<organism evidence="1 2">
    <name type="scientific">Racocetra persica</name>
    <dbReference type="NCBI Taxonomy" id="160502"/>
    <lineage>
        <taxon>Eukaryota</taxon>
        <taxon>Fungi</taxon>
        <taxon>Fungi incertae sedis</taxon>
        <taxon>Mucoromycota</taxon>
        <taxon>Glomeromycotina</taxon>
        <taxon>Glomeromycetes</taxon>
        <taxon>Diversisporales</taxon>
        <taxon>Gigasporaceae</taxon>
        <taxon>Racocetra</taxon>
    </lineage>
</organism>
<dbReference type="Proteomes" id="UP000789920">
    <property type="component" value="Unassembled WGS sequence"/>
</dbReference>
<keyword evidence="2" id="KW-1185">Reference proteome</keyword>
<sequence length="77" mass="8675">ISNIIESVLLSLISCKSNGAENDETIDKGSADTEQDKETMSDEAFINKELFDELIHKSFIDEESINEKQTDIKPKKL</sequence>